<evidence type="ECO:0000313" key="3">
    <source>
        <dbReference type="Proteomes" id="UP000602510"/>
    </source>
</evidence>
<proteinExistence type="predicted"/>
<accession>A0A833WMK5</accession>
<dbReference type="Proteomes" id="UP000602510">
    <property type="component" value="Unassembled WGS sequence"/>
</dbReference>
<organism evidence="2 3">
    <name type="scientific">Phytophthora infestans</name>
    <name type="common">Potato late blight agent</name>
    <name type="synonym">Botrytis infestans</name>
    <dbReference type="NCBI Taxonomy" id="4787"/>
    <lineage>
        <taxon>Eukaryota</taxon>
        <taxon>Sar</taxon>
        <taxon>Stramenopiles</taxon>
        <taxon>Oomycota</taxon>
        <taxon>Peronosporomycetes</taxon>
        <taxon>Peronosporales</taxon>
        <taxon>Peronosporaceae</taxon>
        <taxon>Phytophthora</taxon>
    </lineage>
</organism>
<dbReference type="AlphaFoldDB" id="A0A833WMK5"/>
<name>A0A833WMK5_PHYIN</name>
<protein>
    <submittedName>
        <fullName evidence="2">Uncharacterized protein</fullName>
    </submittedName>
</protein>
<gene>
    <name evidence="2" type="ORF">GN244_ATG01915</name>
</gene>
<reference evidence="2" key="1">
    <citation type="submission" date="2020-04" db="EMBL/GenBank/DDBJ databases">
        <title>Hybrid Assembly of Korean Phytophthora infestans isolates.</title>
        <authorList>
            <person name="Prokchorchik M."/>
            <person name="Lee Y."/>
            <person name="Seo J."/>
            <person name="Cho J.-H."/>
            <person name="Park Y.-E."/>
            <person name="Jang D.-C."/>
            <person name="Im J.-S."/>
            <person name="Choi J.-G."/>
            <person name="Park H.-J."/>
            <person name="Lee G.-B."/>
            <person name="Lee Y.-G."/>
            <person name="Hong S.-Y."/>
            <person name="Cho K."/>
            <person name="Sohn K.H."/>
        </authorList>
    </citation>
    <scope>NUCLEOTIDE SEQUENCE</scope>
    <source>
        <strain evidence="2">KR_1_A1</strain>
    </source>
</reference>
<comment type="caution">
    <text evidence="2">The sequence shown here is derived from an EMBL/GenBank/DDBJ whole genome shotgun (WGS) entry which is preliminary data.</text>
</comment>
<evidence type="ECO:0000313" key="2">
    <source>
        <dbReference type="EMBL" id="KAF4045742.1"/>
    </source>
</evidence>
<dbReference type="EMBL" id="WSZM01000041">
    <property type="protein sequence ID" value="KAF4045742.1"/>
    <property type="molecule type" value="Genomic_DNA"/>
</dbReference>
<evidence type="ECO:0000256" key="1">
    <source>
        <dbReference type="SAM" id="MobiDB-lite"/>
    </source>
</evidence>
<feature type="region of interest" description="Disordered" evidence="1">
    <location>
        <begin position="1"/>
        <end position="23"/>
    </location>
</feature>
<sequence>MLRSANLSKRNDSTESKTIPRNKDKFRALNTDVTLPTDSFEHILTIYENSLVAAFADDLVLL</sequence>
<keyword evidence="3" id="KW-1185">Reference proteome</keyword>